<dbReference type="SUPFAM" id="SSF50242">
    <property type="entry name" value="TIMP-like"/>
    <property type="match status" value="1"/>
</dbReference>
<evidence type="ECO:0000256" key="4">
    <source>
        <dbReference type="ARBA" id="ARBA00022875"/>
    </source>
</evidence>
<dbReference type="InterPro" id="IPR002890">
    <property type="entry name" value="MG2"/>
</dbReference>
<evidence type="ECO:0000256" key="7">
    <source>
        <dbReference type="ARBA" id="ARBA00023198"/>
    </source>
</evidence>
<dbReference type="InterPro" id="IPR018081">
    <property type="entry name" value="Anaphylatoxin_comp_syst"/>
</dbReference>
<dbReference type="InterPro" id="IPR008993">
    <property type="entry name" value="TIMP-like_OB-fold"/>
</dbReference>
<keyword evidence="7" id="KW-0395">Inflammatory response</keyword>
<dbReference type="GO" id="GO:0006958">
    <property type="term" value="P:complement activation, classical pathway"/>
    <property type="evidence" value="ECO:0007669"/>
    <property type="project" value="UniProtKB-KW"/>
</dbReference>
<dbReference type="Proteomes" id="UP000002280">
    <property type="component" value="Chromosome 1"/>
</dbReference>
<dbReference type="GeneTree" id="ENSGT00940000154063"/>
<dbReference type="InParanoid" id="A0A5F8H232"/>
<dbReference type="InterPro" id="IPR008930">
    <property type="entry name" value="Terpenoid_cyclase/PrenylTrfase"/>
</dbReference>
<dbReference type="CDD" id="cd00017">
    <property type="entry name" value="ANATO"/>
    <property type="match status" value="1"/>
</dbReference>
<dbReference type="Pfam" id="PF01835">
    <property type="entry name" value="MG2"/>
    <property type="match status" value="1"/>
</dbReference>
<dbReference type="STRING" id="13616.ENSMODP00000053970"/>
<dbReference type="SUPFAM" id="SSF48239">
    <property type="entry name" value="Terpenoid cyclases/Protein prenyltransferases"/>
    <property type="match status" value="1"/>
</dbReference>
<dbReference type="Gene3D" id="2.60.120.1540">
    <property type="match status" value="1"/>
</dbReference>
<dbReference type="InterPro" id="IPR050473">
    <property type="entry name" value="A2M/Complement_sys"/>
</dbReference>
<dbReference type="GO" id="GO:0006954">
    <property type="term" value="P:inflammatory response"/>
    <property type="evidence" value="ECO:0007669"/>
    <property type="project" value="UniProtKB-KW"/>
</dbReference>
<dbReference type="SMART" id="SM01419">
    <property type="entry name" value="Thiol-ester_cl"/>
    <property type="match status" value="1"/>
</dbReference>
<dbReference type="InterPro" id="IPR011625">
    <property type="entry name" value="A2M_N_BRD"/>
</dbReference>
<keyword evidence="4" id="KW-0399">Innate immunity</keyword>
<dbReference type="InterPro" id="IPR048848">
    <property type="entry name" value="C3_CUB2"/>
</dbReference>
<dbReference type="InterPro" id="IPR013783">
    <property type="entry name" value="Ig-like_fold"/>
</dbReference>
<keyword evidence="3" id="KW-0964">Secreted</keyword>
<evidence type="ECO:0000313" key="10">
    <source>
        <dbReference type="Ensembl" id="ENSMODP00000053970.1"/>
    </source>
</evidence>
<evidence type="ECO:0000256" key="2">
    <source>
        <dbReference type="ARBA" id="ARBA00004613"/>
    </source>
</evidence>
<dbReference type="PROSITE" id="PS01178">
    <property type="entry name" value="ANAPHYLATOXIN_2"/>
    <property type="match status" value="1"/>
</dbReference>
<keyword evidence="4" id="KW-0391">Immunity</keyword>
<dbReference type="Pfam" id="PF00207">
    <property type="entry name" value="A2M"/>
    <property type="match status" value="1"/>
</dbReference>
<dbReference type="Gene3D" id="2.60.40.1940">
    <property type="match status" value="1"/>
</dbReference>
<keyword evidence="5" id="KW-0882">Thioester bond</keyword>
<dbReference type="InterPro" id="IPR011626">
    <property type="entry name" value="Alpha-macroglobulin_TED"/>
</dbReference>
<dbReference type="FunFam" id="2.60.40.10:FF:000155">
    <property type="entry name" value="complement C3 isoform X1"/>
    <property type="match status" value="1"/>
</dbReference>
<dbReference type="InterPro" id="IPR041555">
    <property type="entry name" value="MG3"/>
</dbReference>
<dbReference type="InterPro" id="IPR001134">
    <property type="entry name" value="Netrin_domain"/>
</dbReference>
<dbReference type="FunFam" id="2.60.40.1940:FF:000001">
    <property type="entry name" value="Complement component C3"/>
    <property type="match status" value="1"/>
</dbReference>
<protein>
    <submittedName>
        <fullName evidence="10">Uncharacterized protein</fullName>
    </submittedName>
</protein>
<dbReference type="InterPro" id="IPR000020">
    <property type="entry name" value="Anaphylatoxin/fibulin"/>
</dbReference>
<dbReference type="Gene3D" id="1.20.91.20">
    <property type="entry name" value="Anaphylotoxins (complement system)"/>
    <property type="match status" value="1"/>
</dbReference>
<dbReference type="Gene3D" id="2.60.40.1930">
    <property type="match status" value="3"/>
</dbReference>
<dbReference type="PANTHER" id="PTHR11412">
    <property type="entry name" value="MACROGLOBULIN / COMPLEMENT"/>
    <property type="match status" value="1"/>
</dbReference>
<dbReference type="SMART" id="SM00643">
    <property type="entry name" value="C345C"/>
    <property type="match status" value="1"/>
</dbReference>
<dbReference type="SMART" id="SM01361">
    <property type="entry name" value="A2M_recep"/>
    <property type="match status" value="1"/>
</dbReference>
<evidence type="ECO:0000313" key="11">
    <source>
        <dbReference type="Proteomes" id="UP000002280"/>
    </source>
</evidence>
<proteinExistence type="predicted"/>
<dbReference type="FunFam" id="2.20.130.20:FF:000001">
    <property type="entry name" value="Complement C3"/>
    <property type="match status" value="1"/>
</dbReference>
<dbReference type="Pfam" id="PF07677">
    <property type="entry name" value="A2M_recep"/>
    <property type="match status" value="1"/>
</dbReference>
<feature type="domain" description="Anaphylatoxin-like" evidence="8">
    <location>
        <begin position="645"/>
        <end position="681"/>
    </location>
</feature>
<reference evidence="10" key="2">
    <citation type="submission" date="2025-08" db="UniProtKB">
        <authorList>
            <consortium name="Ensembl"/>
        </authorList>
    </citation>
    <scope>IDENTIFICATION</scope>
</reference>
<dbReference type="Pfam" id="PF01759">
    <property type="entry name" value="NTR"/>
    <property type="match status" value="1"/>
</dbReference>
<dbReference type="InterPro" id="IPR018933">
    <property type="entry name" value="Netrin_module_non-TIMP"/>
</dbReference>
<accession>A0A5F8H232</accession>
<dbReference type="Pfam" id="PF17791">
    <property type="entry name" value="MG3"/>
    <property type="match status" value="1"/>
</dbReference>
<dbReference type="SMART" id="SM00104">
    <property type="entry name" value="ANATO"/>
    <property type="match status" value="1"/>
</dbReference>
<dbReference type="Gene3D" id="2.20.130.20">
    <property type="match status" value="1"/>
</dbReference>
<dbReference type="Pfam" id="PF17789">
    <property type="entry name" value="MG4"/>
    <property type="match status" value="1"/>
</dbReference>
<dbReference type="InterPro" id="IPR009048">
    <property type="entry name" value="A-macroglobulin_rcpt-bd"/>
</dbReference>
<dbReference type="Gene3D" id="2.60.40.690">
    <property type="entry name" value="Alpha-macroglobulin, receptor-binding domain"/>
    <property type="match status" value="1"/>
</dbReference>
<evidence type="ECO:0000256" key="1">
    <source>
        <dbReference type="ARBA" id="ARBA00004241"/>
    </source>
</evidence>
<dbReference type="Gene3D" id="2.60.40.10">
    <property type="entry name" value="Immunoglobulins"/>
    <property type="match status" value="2"/>
</dbReference>
<dbReference type="InterPro" id="IPR019742">
    <property type="entry name" value="MacrogloblnA2_CS"/>
</dbReference>
<reference evidence="10 11" key="1">
    <citation type="journal article" date="2007" name="Nature">
        <title>Genome of the marsupial Monodelphis domestica reveals innovation in non-coding sequences.</title>
        <authorList>
            <person name="Mikkelsen T.S."/>
            <person name="Wakefield M.J."/>
            <person name="Aken B."/>
            <person name="Amemiya C.T."/>
            <person name="Chang J.L."/>
            <person name="Duke S."/>
            <person name="Garber M."/>
            <person name="Gentles A.J."/>
            <person name="Goodstadt L."/>
            <person name="Heger A."/>
            <person name="Jurka J."/>
            <person name="Kamal M."/>
            <person name="Mauceli E."/>
            <person name="Searle S.M."/>
            <person name="Sharpe T."/>
            <person name="Baker M.L."/>
            <person name="Batzer M.A."/>
            <person name="Benos P.V."/>
            <person name="Belov K."/>
            <person name="Clamp M."/>
            <person name="Cook A."/>
            <person name="Cuff J."/>
            <person name="Das R."/>
            <person name="Davidow L."/>
            <person name="Deakin J.E."/>
            <person name="Fazzari M.J."/>
            <person name="Glass J.L."/>
            <person name="Grabherr M."/>
            <person name="Greally J.M."/>
            <person name="Gu W."/>
            <person name="Hore T.A."/>
            <person name="Huttley G.A."/>
            <person name="Kleber M."/>
            <person name="Jirtle R.L."/>
            <person name="Koina E."/>
            <person name="Lee J.T."/>
            <person name="Mahony S."/>
            <person name="Marra M.A."/>
            <person name="Miller R.D."/>
            <person name="Nicholls R.D."/>
            <person name="Oda M."/>
            <person name="Papenfuss A.T."/>
            <person name="Parra Z.E."/>
            <person name="Pollock D.D."/>
            <person name="Ray D.A."/>
            <person name="Schein J.E."/>
            <person name="Speed T.P."/>
            <person name="Thompson K."/>
            <person name="VandeBerg J.L."/>
            <person name="Wade C.M."/>
            <person name="Walker J.A."/>
            <person name="Waters P.D."/>
            <person name="Webber C."/>
            <person name="Weidman J.R."/>
            <person name="Xie X."/>
            <person name="Zody M.C."/>
            <person name="Baldwin J."/>
            <person name="Abdouelleil A."/>
            <person name="Abdulkadir J."/>
            <person name="Abebe A."/>
            <person name="Abera B."/>
            <person name="Abreu J."/>
            <person name="Acer S.C."/>
            <person name="Aftuck L."/>
            <person name="Alexander A."/>
            <person name="An P."/>
            <person name="Anderson E."/>
            <person name="Anderson S."/>
            <person name="Arachi H."/>
            <person name="Azer M."/>
            <person name="Bachantsang P."/>
            <person name="Barry A."/>
            <person name="Bayul T."/>
            <person name="Berlin A."/>
            <person name="Bessette D."/>
            <person name="Bloom T."/>
            <person name="Bloom T."/>
            <person name="Boguslavskiy L."/>
            <person name="Bonnet C."/>
            <person name="Boukhgalter B."/>
            <person name="Bourzgui I."/>
            <person name="Brown A."/>
            <person name="Cahill P."/>
            <person name="Channer S."/>
            <person name="Cheshatsang Y."/>
            <person name="Chuda L."/>
            <person name="Citroen M."/>
            <person name="Collymore A."/>
            <person name="Cooke P."/>
            <person name="Costello M."/>
            <person name="D'Aco K."/>
            <person name="Daza R."/>
            <person name="De Haan G."/>
            <person name="DeGray S."/>
            <person name="DeMaso C."/>
            <person name="Dhargay N."/>
            <person name="Dooley K."/>
            <person name="Dooley E."/>
            <person name="Doricent M."/>
            <person name="Dorje P."/>
            <person name="Dorjee K."/>
            <person name="Dupes A."/>
            <person name="Elong R."/>
            <person name="Falk J."/>
            <person name="Farina A."/>
            <person name="Faro S."/>
            <person name="Ferguson D."/>
            <person name="Fisher S."/>
            <person name="Foley C.D."/>
            <person name="Franke A."/>
            <person name="Friedrich D."/>
            <person name="Gadbois L."/>
            <person name="Gearin G."/>
            <person name="Gearin C.R."/>
            <person name="Giannoukos G."/>
            <person name="Goode T."/>
            <person name="Graham J."/>
            <person name="Grandbois E."/>
            <person name="Grewal S."/>
            <person name="Gyaltsen K."/>
            <person name="Hafez N."/>
            <person name="Hagos B."/>
            <person name="Hall J."/>
            <person name="Henson C."/>
            <person name="Hollinger A."/>
            <person name="Honan T."/>
            <person name="Huard M.D."/>
            <person name="Hughes L."/>
            <person name="Hurhula B."/>
            <person name="Husby M.E."/>
            <person name="Kamat A."/>
            <person name="Kanga B."/>
            <person name="Kashin S."/>
            <person name="Khazanovich D."/>
            <person name="Kisner P."/>
            <person name="Lance K."/>
            <person name="Lara M."/>
            <person name="Lee W."/>
            <person name="Lennon N."/>
            <person name="Letendre F."/>
            <person name="LeVine R."/>
            <person name="Lipovsky A."/>
            <person name="Liu X."/>
            <person name="Liu J."/>
            <person name="Liu S."/>
            <person name="Lokyitsang T."/>
            <person name="Lokyitsang Y."/>
            <person name="Lubonja R."/>
            <person name="Lui A."/>
            <person name="MacDonald P."/>
            <person name="Magnisalis V."/>
            <person name="Maru K."/>
            <person name="Matthews C."/>
            <person name="McCusker W."/>
            <person name="McDonough S."/>
            <person name="Mehta T."/>
            <person name="Meldrim J."/>
            <person name="Meneus L."/>
            <person name="Mihai O."/>
            <person name="Mihalev A."/>
            <person name="Mihova T."/>
            <person name="Mittelman R."/>
            <person name="Mlenga V."/>
            <person name="Montmayeur A."/>
            <person name="Mulrain L."/>
            <person name="Navidi A."/>
            <person name="Naylor J."/>
            <person name="Negash T."/>
            <person name="Nguyen T."/>
            <person name="Nguyen N."/>
            <person name="Nicol R."/>
            <person name="Norbu C."/>
            <person name="Norbu N."/>
            <person name="Novod N."/>
            <person name="O'Neill B."/>
            <person name="Osman S."/>
            <person name="Markiewicz E."/>
            <person name="Oyono O.L."/>
            <person name="Patti C."/>
            <person name="Phunkhang P."/>
            <person name="Pierre F."/>
            <person name="Priest M."/>
            <person name="Raghuraman S."/>
            <person name="Rege F."/>
            <person name="Reyes R."/>
            <person name="Rise C."/>
            <person name="Rogov P."/>
            <person name="Ross K."/>
            <person name="Ryan E."/>
            <person name="Settipalli S."/>
            <person name="Shea T."/>
            <person name="Sherpa N."/>
            <person name="Shi L."/>
            <person name="Shih D."/>
            <person name="Sparrow T."/>
            <person name="Spaulding J."/>
            <person name="Stalker J."/>
            <person name="Stange-Thomann N."/>
            <person name="Stavropoulos S."/>
            <person name="Stone C."/>
            <person name="Strader C."/>
            <person name="Tesfaye S."/>
            <person name="Thomson T."/>
            <person name="Thoulutsang Y."/>
            <person name="Thoulutsang D."/>
            <person name="Topham K."/>
            <person name="Topping I."/>
            <person name="Tsamla T."/>
            <person name="Vassiliev H."/>
            <person name="Vo A."/>
            <person name="Wangchuk T."/>
            <person name="Wangdi T."/>
            <person name="Weiand M."/>
            <person name="Wilkinson J."/>
            <person name="Wilson A."/>
            <person name="Yadav S."/>
            <person name="Young G."/>
            <person name="Yu Q."/>
            <person name="Zembek L."/>
            <person name="Zhong D."/>
            <person name="Zimmer A."/>
            <person name="Zwirko Z."/>
            <person name="Jaffe D.B."/>
            <person name="Alvarez P."/>
            <person name="Brockman W."/>
            <person name="Butler J."/>
            <person name="Chin C."/>
            <person name="Gnerre S."/>
            <person name="MacCallum I."/>
            <person name="Graves J.A."/>
            <person name="Ponting C.P."/>
            <person name="Breen M."/>
            <person name="Samollow P.B."/>
            <person name="Lander E.S."/>
            <person name="Lindblad-Toh K."/>
        </authorList>
    </citation>
    <scope>NUCLEOTIDE SEQUENCE [LARGE SCALE GENOMIC DNA]</scope>
</reference>
<dbReference type="Pfam" id="PF07703">
    <property type="entry name" value="A2M_BRD"/>
    <property type="match status" value="1"/>
</dbReference>
<sequence length="1571" mass="176968">KVDISIILILQLRNLSITLITPNVMHPEREETILNLMDLEADPNLPRWHLHPSCLLPLREIILNLPALSTTITSNFSAQEKHSQSEVEKVVLISHHTGYIFIQTDKPIYTPGSTGMLESIVTLSGLCLSSQNPEGIVIKSQDFRDPTENGIFSSTYFIPELTTFGTWKIVARYEDAIKRTFSTEFEIKEYVLPSFEVTLEPSEKFFYIDGNDMLEIDISARYIYGKPVDGVAFVLFGVMKDGHKEGLPHSLQRVHIEEGVGTASLDRATVQRQFANLNELVGQSLYVTVSVLTDTGSDMVEAERRGISIVTSPYQIHFTKTSKYFKPGIPFEFMVFVTNPDGSPATEVPVLGHLLTVDSAQSRVKTLEDGRAKLIINTPGDQTTLSINVRTIQGLPDERQAIATMVINAYRTFRGSQNYLHIGVSSSVVKPGDHLHLQTEDGQQAILFIVSAEQILNQGRIVKHGQQIRGLGQTTVSMTLEVESDLIPSFRIVAYYYVSVSGHKEIVADAVWVDVKDTCIGSLVVKAATRADDMIHPPSVAMKLKLEGDPGASVALVAVDKGVYVLNKKKFTQEKVWNTIEEGDLGCSPGGGQDVLEVFTDAGLSMKTTVGIETPLKRRRRRSLQLLEEKAAKVSQYQDQELRRCCEQGMNRNPMNYNCEKRTYYIVDESEACKEAFLNCCRHIQDLKDKLLRPDDLILARSDLDEEILSEEKIASRSRFPESWLWDVEHLAVNSKMNNKLASKIFTIYLKDSITTWEVLAVSVSKTKGICVASPYEITVMKDFFIDLKLPYSAVRNEQVEIRAVLYNYNNRYPIKVRVELLYNPAFCSSSTVNKRYRQTLTIEPSSSRVVPLTIIPLMLGMHDIEVKAAVWGAYVADGIRKTLKVVNLIPGLDIGLSHTHKFLFFDVSDNEQNVLVKAADLENMVPGTESETQVIIQGNPIADIIEETIDGKGLSEYLRLPEGCAEQTLSKATRTIISTHYLDSTQQWDKVGINRRKESINYIKEGFAKMLTFKKSDHSFATFPQNPSSTWMTAYWVKVFSMASGIMNIDRYSLCGSVNWLILQRQRLDGSFFDTATQYSYIMVSTFFYGKVGVSTLTPPILIPSQSLNETINKAVNFLAQKYPQLTQAYEVTLASYALALMGRLDNESVLLNAVRGDHWEDKKSVYYSIEATSYGLLSLIHLKKFQMATEVAQWLMLQKIYEGTYGSTQSLVMALQALAEYQQKAPRHKNDSLEISLHLPGRQSAISYRIDYSNSLLSQRAETKLNQDFTVKAKGTGQATMTVCENLFIPTSSQCFPANNIRLLRKSRPSSINLSSPLYDLLFPRFLGVTDAAMTILDVSMLTGFSPDIQDLNLLSSGIERYISKFEINKSPSDRGTLIIYLDKVSHKEEECIKFKAHQFFEVGLIQPAAVKIYEYYALENRCTQFYHSTKAEGQLNKICTGEVCRCEFLSSQEGMVYVSSSQITGMILKMVSISFFPLGSDDSAEGKERDFISHVRCRDNLRLEIGKDYLIWGATSDLWKKSEVSYIITQDTNIEKWPNNEECKDQKNQKLCEDLDHFTKEMTFGCRN</sequence>
<dbReference type="SUPFAM" id="SSF47686">
    <property type="entry name" value="Anaphylotoxins (complement system)"/>
    <property type="match status" value="1"/>
</dbReference>
<dbReference type="Gene3D" id="1.50.10.20">
    <property type="match status" value="1"/>
</dbReference>
<dbReference type="SUPFAM" id="SSF49410">
    <property type="entry name" value="Alpha-macroglobulin receptor domain"/>
    <property type="match status" value="1"/>
</dbReference>
<dbReference type="PANTHER" id="PTHR11412:SF81">
    <property type="entry name" value="COMPLEMENT C3"/>
    <property type="match status" value="1"/>
</dbReference>
<dbReference type="Pfam" id="PF07678">
    <property type="entry name" value="TED_complement"/>
    <property type="match status" value="1"/>
</dbReference>
<keyword evidence="6" id="KW-1015">Disulfide bond</keyword>
<dbReference type="InterPro" id="IPR040839">
    <property type="entry name" value="MG4"/>
</dbReference>
<comment type="subcellular location">
    <subcellularLocation>
        <location evidence="1">Cell surface</location>
    </subcellularLocation>
    <subcellularLocation>
        <location evidence="2">Secreted</location>
    </subcellularLocation>
</comment>
<dbReference type="SMART" id="SM01360">
    <property type="entry name" value="A2M"/>
    <property type="match status" value="1"/>
</dbReference>
<keyword evidence="11" id="KW-1185">Reference proteome</keyword>
<dbReference type="GO" id="GO:0009986">
    <property type="term" value="C:cell surface"/>
    <property type="evidence" value="ECO:0007669"/>
    <property type="project" value="UniProtKB-SubCell"/>
</dbReference>
<dbReference type="Pfam" id="PF21308">
    <property type="entry name" value="C3_CUB2"/>
    <property type="match status" value="1"/>
</dbReference>
<dbReference type="Ensembl" id="ENSMODT00000075554.1">
    <property type="protein sequence ID" value="ENSMODP00000053970.1"/>
    <property type="gene ID" value="ENSMODG00000010731.4"/>
</dbReference>
<dbReference type="Gene3D" id="6.20.50.160">
    <property type="match status" value="1"/>
</dbReference>
<name>A0A5F8H232_MONDO</name>
<evidence type="ECO:0000256" key="3">
    <source>
        <dbReference type="ARBA" id="ARBA00022525"/>
    </source>
</evidence>
<organism evidence="10 11">
    <name type="scientific">Monodelphis domestica</name>
    <name type="common">Gray short-tailed opossum</name>
    <dbReference type="NCBI Taxonomy" id="13616"/>
    <lineage>
        <taxon>Eukaryota</taxon>
        <taxon>Metazoa</taxon>
        <taxon>Chordata</taxon>
        <taxon>Craniata</taxon>
        <taxon>Vertebrata</taxon>
        <taxon>Euteleostomi</taxon>
        <taxon>Mammalia</taxon>
        <taxon>Metatheria</taxon>
        <taxon>Didelphimorphia</taxon>
        <taxon>Didelphidae</taxon>
        <taxon>Monodelphis</taxon>
    </lineage>
</organism>
<evidence type="ECO:0000256" key="5">
    <source>
        <dbReference type="ARBA" id="ARBA00022966"/>
    </source>
</evidence>
<dbReference type="Bgee" id="ENSMODG00000010731">
    <property type="expression patterns" value="Expressed in liver and 4 other cell types or tissues"/>
</dbReference>
<dbReference type="GO" id="GO:0005615">
    <property type="term" value="C:extracellular space"/>
    <property type="evidence" value="ECO:0007669"/>
    <property type="project" value="InterPro"/>
</dbReference>
<dbReference type="InterPro" id="IPR036595">
    <property type="entry name" value="A-macroglobulin_rcpt-bd_sf"/>
</dbReference>
<dbReference type="InterPro" id="IPR047565">
    <property type="entry name" value="Alpha-macroglob_thiol-ester_cl"/>
</dbReference>
<evidence type="ECO:0000256" key="6">
    <source>
        <dbReference type="ARBA" id="ARBA00023157"/>
    </source>
</evidence>
<dbReference type="PROSITE" id="PS00477">
    <property type="entry name" value="ALPHA_2_MACROGLOBULIN"/>
    <property type="match status" value="1"/>
</dbReference>
<evidence type="ECO:0000259" key="8">
    <source>
        <dbReference type="PROSITE" id="PS01178"/>
    </source>
</evidence>
<dbReference type="Pfam" id="PF01821">
    <property type="entry name" value="ANATO"/>
    <property type="match status" value="1"/>
</dbReference>
<dbReference type="OMA" id="TITTWEL"/>
<dbReference type="PROSITE" id="PS50189">
    <property type="entry name" value="NTR"/>
    <property type="match status" value="1"/>
</dbReference>
<dbReference type="GO" id="GO:0004866">
    <property type="term" value="F:endopeptidase inhibitor activity"/>
    <property type="evidence" value="ECO:0007669"/>
    <property type="project" value="InterPro"/>
</dbReference>
<feature type="domain" description="NTR" evidence="9">
    <location>
        <begin position="1425"/>
        <end position="1569"/>
    </location>
</feature>
<evidence type="ECO:0000259" key="9">
    <source>
        <dbReference type="PROSITE" id="PS50189"/>
    </source>
</evidence>
<dbReference type="SMART" id="SM01359">
    <property type="entry name" value="A2M_N_2"/>
    <property type="match status" value="1"/>
</dbReference>
<keyword evidence="4" id="KW-0180">Complement pathway</keyword>
<dbReference type="InterPro" id="IPR001599">
    <property type="entry name" value="Macroglobln_a2"/>
</dbReference>
<reference evidence="10" key="3">
    <citation type="submission" date="2025-09" db="UniProtKB">
        <authorList>
            <consortium name="Ensembl"/>
        </authorList>
    </citation>
    <scope>IDENTIFICATION</scope>
</reference>
<dbReference type="Gene3D" id="2.40.50.120">
    <property type="match status" value="1"/>
</dbReference>